<sequence length="48" mass="5655">MQYSIFIANFYHLPSCKFFANVNKNEKQFKLFLIAHFSISLIESHSSL</sequence>
<dbReference type="AlphaFoldDB" id="A0A1R3TCW2"/>
<keyword evidence="2" id="KW-1185">Reference proteome</keyword>
<protein>
    <submittedName>
        <fullName evidence="1">Uncharacterized protein</fullName>
    </submittedName>
</protein>
<organism evidence="1 2">
    <name type="scientific">Proteiniphilum saccharofermentans</name>
    <dbReference type="NCBI Taxonomy" id="1642647"/>
    <lineage>
        <taxon>Bacteria</taxon>
        <taxon>Pseudomonadati</taxon>
        <taxon>Bacteroidota</taxon>
        <taxon>Bacteroidia</taxon>
        <taxon>Bacteroidales</taxon>
        <taxon>Dysgonomonadaceae</taxon>
        <taxon>Proteiniphilum</taxon>
    </lineage>
</organism>
<accession>A0A1R3TCW2</accession>
<dbReference type="Proteomes" id="UP000187464">
    <property type="component" value="Chromosome I"/>
</dbReference>
<dbReference type="EMBL" id="LT605205">
    <property type="protein sequence ID" value="SCD21444.1"/>
    <property type="molecule type" value="Genomic_DNA"/>
</dbReference>
<gene>
    <name evidence="1" type="ORF">PSM36_2648</name>
</gene>
<dbReference type="KEGG" id="psac:PSM36_2648"/>
<evidence type="ECO:0000313" key="1">
    <source>
        <dbReference type="EMBL" id="SCD21444.1"/>
    </source>
</evidence>
<reference evidence="1 2" key="1">
    <citation type="submission" date="2016-08" db="EMBL/GenBank/DDBJ databases">
        <authorList>
            <person name="Seilhamer J.J."/>
        </authorList>
    </citation>
    <scope>NUCLEOTIDE SEQUENCE [LARGE SCALE GENOMIC DNA]</scope>
    <source>
        <strain evidence="1">M3/6</strain>
    </source>
</reference>
<name>A0A1R3TCW2_9BACT</name>
<evidence type="ECO:0000313" key="2">
    <source>
        <dbReference type="Proteomes" id="UP000187464"/>
    </source>
</evidence>
<proteinExistence type="predicted"/>